<organism evidence="1 2">
    <name type="scientific">Ammoniphilus resinae</name>
    <dbReference type="NCBI Taxonomy" id="861532"/>
    <lineage>
        <taxon>Bacteria</taxon>
        <taxon>Bacillati</taxon>
        <taxon>Bacillota</taxon>
        <taxon>Bacilli</taxon>
        <taxon>Bacillales</taxon>
        <taxon>Paenibacillaceae</taxon>
        <taxon>Aneurinibacillus group</taxon>
        <taxon>Ammoniphilus</taxon>
    </lineage>
</organism>
<evidence type="ECO:0000313" key="1">
    <source>
        <dbReference type="EMBL" id="MBP1934314.1"/>
    </source>
</evidence>
<protein>
    <submittedName>
        <fullName evidence="1">Uncharacterized protein</fullName>
    </submittedName>
</protein>
<sequence>MTQLNFHPDLISHEVFQEELVLISDMRATTLEELKKEPLKQIIKCERREPVRIQRESRQVDSFF</sequence>
<evidence type="ECO:0000313" key="2">
    <source>
        <dbReference type="Proteomes" id="UP001519343"/>
    </source>
</evidence>
<reference evidence="1 2" key="1">
    <citation type="submission" date="2021-03" db="EMBL/GenBank/DDBJ databases">
        <title>Genomic Encyclopedia of Type Strains, Phase IV (KMG-IV): sequencing the most valuable type-strain genomes for metagenomic binning, comparative biology and taxonomic classification.</title>
        <authorList>
            <person name="Goeker M."/>
        </authorList>
    </citation>
    <scope>NUCLEOTIDE SEQUENCE [LARGE SCALE GENOMIC DNA]</scope>
    <source>
        <strain evidence="1 2">DSM 24738</strain>
    </source>
</reference>
<dbReference type="EMBL" id="JAGGKT010000019">
    <property type="protein sequence ID" value="MBP1934314.1"/>
    <property type="molecule type" value="Genomic_DNA"/>
</dbReference>
<comment type="caution">
    <text evidence="1">The sequence shown here is derived from an EMBL/GenBank/DDBJ whole genome shotgun (WGS) entry which is preliminary data.</text>
</comment>
<name>A0ABS4GVL9_9BACL</name>
<keyword evidence="2" id="KW-1185">Reference proteome</keyword>
<dbReference type="Proteomes" id="UP001519343">
    <property type="component" value="Unassembled WGS sequence"/>
</dbReference>
<gene>
    <name evidence="1" type="ORF">J2Z37_004334</name>
</gene>
<proteinExistence type="predicted"/>
<accession>A0ABS4GVL9</accession>